<gene>
    <name evidence="1" type="ORF">K8V56_09280</name>
</gene>
<dbReference type="Proteomes" id="UP000698173">
    <property type="component" value="Unassembled WGS sequence"/>
</dbReference>
<dbReference type="InterPro" id="IPR016024">
    <property type="entry name" value="ARM-type_fold"/>
</dbReference>
<dbReference type="SUPFAM" id="SSF48371">
    <property type="entry name" value="ARM repeat"/>
    <property type="match status" value="1"/>
</dbReference>
<name>A0A921FY55_SPOPS</name>
<comment type="caution">
    <text evidence="1">The sequence shown here is derived from an EMBL/GenBank/DDBJ whole genome shotgun (WGS) entry which is preliminary data.</text>
</comment>
<proteinExistence type="predicted"/>
<dbReference type="EMBL" id="DYWT01000154">
    <property type="protein sequence ID" value="HJF31953.1"/>
    <property type="molecule type" value="Genomic_DNA"/>
</dbReference>
<accession>A0A921FY55</accession>
<sequence length="181" mass="21320">MDSVTKSYFENLEAKDKDIQIEAYNNIIAATKEEVDWAYEVWDQLKGWLTDTDNHRRSRAAQFLAGLAKSDPEKRIVGDFSALWEVTRDPKFVTARHSLQSIWKVGLAGKEQKEMVINHIVDRFQNGADEKHYTLIRFDMIQGLKNLYDVLKEEEIKQLAMDLIETEEDIKYRKKYMTVWK</sequence>
<dbReference type="AlphaFoldDB" id="A0A921FY55"/>
<protein>
    <submittedName>
        <fullName evidence="1">Uncharacterized protein</fullName>
    </submittedName>
</protein>
<evidence type="ECO:0000313" key="1">
    <source>
        <dbReference type="EMBL" id="HJF31953.1"/>
    </source>
</evidence>
<reference evidence="1" key="2">
    <citation type="submission" date="2021-09" db="EMBL/GenBank/DDBJ databases">
        <authorList>
            <person name="Gilroy R."/>
        </authorList>
    </citation>
    <scope>NUCLEOTIDE SEQUENCE</scope>
    <source>
        <strain evidence="1">CHK171-7178</strain>
    </source>
</reference>
<organism evidence="1 2">
    <name type="scientific">Sporosarcina psychrophila</name>
    <name type="common">Bacillus psychrophilus</name>
    <dbReference type="NCBI Taxonomy" id="1476"/>
    <lineage>
        <taxon>Bacteria</taxon>
        <taxon>Bacillati</taxon>
        <taxon>Bacillota</taxon>
        <taxon>Bacilli</taxon>
        <taxon>Bacillales</taxon>
        <taxon>Caryophanaceae</taxon>
        <taxon>Sporosarcina</taxon>
    </lineage>
</organism>
<evidence type="ECO:0000313" key="2">
    <source>
        <dbReference type="Proteomes" id="UP000698173"/>
    </source>
</evidence>
<reference evidence="1" key="1">
    <citation type="journal article" date="2021" name="PeerJ">
        <title>Extensive microbial diversity within the chicken gut microbiome revealed by metagenomics and culture.</title>
        <authorList>
            <person name="Gilroy R."/>
            <person name="Ravi A."/>
            <person name="Getino M."/>
            <person name="Pursley I."/>
            <person name="Horton D.L."/>
            <person name="Alikhan N.F."/>
            <person name="Baker D."/>
            <person name="Gharbi K."/>
            <person name="Hall N."/>
            <person name="Watson M."/>
            <person name="Adriaenssens E.M."/>
            <person name="Foster-Nyarko E."/>
            <person name="Jarju S."/>
            <person name="Secka A."/>
            <person name="Antonio M."/>
            <person name="Oren A."/>
            <person name="Chaudhuri R.R."/>
            <person name="La Ragione R."/>
            <person name="Hildebrand F."/>
            <person name="Pallen M.J."/>
        </authorList>
    </citation>
    <scope>NUCLEOTIDE SEQUENCE</scope>
    <source>
        <strain evidence="1">CHK171-7178</strain>
    </source>
</reference>